<evidence type="ECO:0000256" key="3">
    <source>
        <dbReference type="ARBA" id="ARBA00023295"/>
    </source>
</evidence>
<dbReference type="GO" id="GO:0005975">
    <property type="term" value="P:carbohydrate metabolic process"/>
    <property type="evidence" value="ECO:0007669"/>
    <property type="project" value="InterPro"/>
</dbReference>
<dbReference type="InterPro" id="IPR017853">
    <property type="entry name" value="GH"/>
</dbReference>
<feature type="domain" description="Glycoside hydrolase family 2 immunoglobulin-like beta-sandwich" evidence="5">
    <location>
        <begin position="183"/>
        <end position="280"/>
    </location>
</feature>
<dbReference type="Pfam" id="PF02836">
    <property type="entry name" value="Glyco_hydro_2_C"/>
    <property type="match status" value="1"/>
</dbReference>
<reference evidence="9 10" key="1">
    <citation type="submission" date="2007-04" db="EMBL/GenBank/DDBJ databases">
        <authorList>
            <person name="Fulton L."/>
            <person name="Clifton S."/>
            <person name="Fulton B."/>
            <person name="Xu J."/>
            <person name="Minx P."/>
            <person name="Pepin K.H."/>
            <person name="Johnson M."/>
            <person name="Thiruvilangam P."/>
            <person name="Bhonagiri V."/>
            <person name="Nash W.E."/>
            <person name="Mardis E.R."/>
            <person name="Wilson R.K."/>
        </authorList>
    </citation>
    <scope>NUCLEOTIDE SEQUENCE [LARGE SCALE GENOMIC DNA]</scope>
    <source>
        <strain evidence="9 10">ATCC 29799</strain>
    </source>
</reference>
<sequence>MVGYFRKETAPAAGRAEKNRIKGKMDLTKRIPWNNDWAFTETFDEAFLNGAGESAVVRLPHTCKMLPLHYADEHDYQMICGYRRSFDVPEMWKGKRLFLTFEGAAHQATVFVNGKEAASHSCGYTAFTVELTDLVEYGKENSVAVRLDTRESLDQPPFGHVIDYMTFGGIYREVYLEVKEPAFLADVFVRTPELDRALVDLTLENSALADTVGLTILDGDGRTVFTGAAKAEAEIHSFPCPVSGAQTWSPDSPALYTLEAALKDAAGNVLDVKKVRFGFRTARFEKDGFYLNGKKLKIRGLNRHQSYPYVGYAMPASVQRHDAEILKYELQCNAVRTSHYPQSHHFLDACDELGLLVFTEIPGWQHIGGEHWKDVACDNTRDMVLQYRNHPSIILWGVRINESQDDDPFYTRTNAIAHELDPSRQTSGVRYIWKSSLLEDVYSFNDFSHAGNNGGLLPKWLISGGKEKGYLISEYNGHMYPTKSFDTAANRLDHALRFATVLDAIYGKDEVAGGFGWCMADYYTHGDFGSGDRICYHGVLDMFRNHKLAAAVYSSAGDEAPVLAVGSEMDIGDYPAGSIGDNYIFTNADFVRVWRGDRQLGEYRPTGKRWKHLKHPPIPFNDTIGDAIEKGEGWSHRKAEALKDSLLAIQRFGVKIPAKYIIKTGLRAVRYLAGPGTFSRLYAKYFENWGTSAPVYRFQAVKDGKVVAEISKSSNARLSLSADASATVLTEGDTYDAAAIRVRIVDENGSTAPYAQLPIRFEVSGPVELIGPDTVCSDGGMCGTYVRTTGQTGTATLRIIAPQTQSVELTFQVGKEEN</sequence>
<keyword evidence="10" id="KW-1185">Reference proteome</keyword>
<gene>
    <name evidence="9" type="ORF">BACCAP_04278</name>
</gene>
<proteinExistence type="inferred from homology"/>
<accession>A6P1B1</accession>
<dbReference type="InterPro" id="IPR023230">
    <property type="entry name" value="Glyco_hydro_2_CS"/>
</dbReference>
<dbReference type="STRING" id="411467.BACCAP_04278"/>
<reference evidence="9 10" key="2">
    <citation type="submission" date="2007-06" db="EMBL/GenBank/DDBJ databases">
        <title>Draft genome sequence of Pseudoflavonifractor capillosus ATCC 29799.</title>
        <authorList>
            <person name="Sudarsanam P."/>
            <person name="Ley R."/>
            <person name="Guruge J."/>
            <person name="Turnbaugh P.J."/>
            <person name="Mahowald M."/>
            <person name="Liep D."/>
            <person name="Gordon J."/>
        </authorList>
    </citation>
    <scope>NUCLEOTIDE SEQUENCE [LARGE SCALE GENOMIC DNA]</scope>
    <source>
        <strain evidence="9 10">ATCC 29799</strain>
    </source>
</reference>
<name>A6P1B1_9FIRM</name>
<dbReference type="InterPro" id="IPR036156">
    <property type="entry name" value="Beta-gal/glucu_dom_sf"/>
</dbReference>
<dbReference type="AlphaFoldDB" id="A6P1B1"/>
<dbReference type="InterPro" id="IPR006101">
    <property type="entry name" value="Glyco_hydro_2"/>
</dbReference>
<dbReference type="InterPro" id="IPR008979">
    <property type="entry name" value="Galactose-bd-like_sf"/>
</dbReference>
<keyword evidence="2 4" id="KW-0378">Hydrolase</keyword>
<dbReference type="CAZy" id="GH2">
    <property type="family name" value="Glycoside Hydrolase Family 2"/>
</dbReference>
<keyword evidence="3 4" id="KW-0326">Glycosidase</keyword>
<dbReference type="SUPFAM" id="SSF51445">
    <property type="entry name" value="(Trans)glycosidases"/>
    <property type="match status" value="1"/>
</dbReference>
<comment type="similarity">
    <text evidence="1 4">Belongs to the glycosyl hydrolase 2 family.</text>
</comment>
<evidence type="ECO:0000259" key="7">
    <source>
        <dbReference type="Pfam" id="PF02837"/>
    </source>
</evidence>
<evidence type="ECO:0000259" key="8">
    <source>
        <dbReference type="Pfam" id="PF18565"/>
    </source>
</evidence>
<feature type="domain" description="Glycosyl hydrolases family 2 sugar binding" evidence="7">
    <location>
        <begin position="68"/>
        <end position="176"/>
    </location>
</feature>
<dbReference type="SUPFAM" id="SSF49303">
    <property type="entry name" value="beta-Galactosidase/glucuronidase domain"/>
    <property type="match status" value="1"/>
</dbReference>
<feature type="domain" description="Glycoside hydrolase family 2 catalytic" evidence="6">
    <location>
        <begin position="285"/>
        <end position="483"/>
    </location>
</feature>
<organism evidence="9 10">
    <name type="scientific">Pseudoflavonifractor capillosus ATCC 29799</name>
    <dbReference type="NCBI Taxonomy" id="411467"/>
    <lineage>
        <taxon>Bacteria</taxon>
        <taxon>Bacillati</taxon>
        <taxon>Bacillota</taxon>
        <taxon>Clostridia</taxon>
        <taxon>Eubacteriales</taxon>
        <taxon>Oscillospiraceae</taxon>
        <taxon>Pseudoflavonifractor</taxon>
    </lineage>
</organism>
<dbReference type="SUPFAM" id="SSF49785">
    <property type="entry name" value="Galactose-binding domain-like"/>
    <property type="match status" value="1"/>
</dbReference>
<evidence type="ECO:0000256" key="2">
    <source>
        <dbReference type="ARBA" id="ARBA00022801"/>
    </source>
</evidence>
<dbReference type="eggNOG" id="COG3250">
    <property type="taxonomic scope" value="Bacteria"/>
</dbReference>
<dbReference type="PROSITE" id="PS00719">
    <property type="entry name" value="GLYCOSYL_HYDROL_F2_1"/>
    <property type="match status" value="1"/>
</dbReference>
<dbReference type="Gene3D" id="3.20.20.80">
    <property type="entry name" value="Glycosidases"/>
    <property type="match status" value="1"/>
</dbReference>
<dbReference type="Gene3D" id="2.60.40.10">
    <property type="entry name" value="Immunoglobulins"/>
    <property type="match status" value="2"/>
</dbReference>
<evidence type="ECO:0000256" key="1">
    <source>
        <dbReference type="ARBA" id="ARBA00007401"/>
    </source>
</evidence>
<dbReference type="InterPro" id="IPR006102">
    <property type="entry name" value="Ig-like_GH2"/>
</dbReference>
<dbReference type="GO" id="GO:0004553">
    <property type="term" value="F:hydrolase activity, hydrolyzing O-glycosyl compounds"/>
    <property type="evidence" value="ECO:0007669"/>
    <property type="project" value="InterPro"/>
</dbReference>
<dbReference type="InterPro" id="IPR006103">
    <property type="entry name" value="Glyco_hydro_2_cat"/>
</dbReference>
<feature type="domain" description="Glycoside hydrolase family 2" evidence="8">
    <location>
        <begin position="731"/>
        <end position="809"/>
    </location>
</feature>
<evidence type="ECO:0000259" key="6">
    <source>
        <dbReference type="Pfam" id="PF02836"/>
    </source>
</evidence>
<dbReference type="Pfam" id="PF18565">
    <property type="entry name" value="Glyco_hydro2_C5"/>
    <property type="match status" value="1"/>
</dbReference>
<evidence type="ECO:0000259" key="5">
    <source>
        <dbReference type="Pfam" id="PF00703"/>
    </source>
</evidence>
<dbReference type="Proteomes" id="UP000003639">
    <property type="component" value="Unassembled WGS sequence"/>
</dbReference>
<dbReference type="EMBL" id="AAXG02000047">
    <property type="protein sequence ID" value="EDM97803.1"/>
    <property type="molecule type" value="Genomic_DNA"/>
</dbReference>
<protein>
    <submittedName>
        <fullName evidence="9">Putative beta-galactosidase</fullName>
    </submittedName>
</protein>
<evidence type="ECO:0000313" key="10">
    <source>
        <dbReference type="Proteomes" id="UP000003639"/>
    </source>
</evidence>
<dbReference type="PANTHER" id="PTHR42732:SF1">
    <property type="entry name" value="BETA-MANNOSIDASE"/>
    <property type="match status" value="1"/>
</dbReference>
<evidence type="ECO:0000256" key="4">
    <source>
        <dbReference type="RuleBase" id="RU361154"/>
    </source>
</evidence>
<dbReference type="Gene3D" id="2.60.120.260">
    <property type="entry name" value="Galactose-binding domain-like"/>
    <property type="match status" value="1"/>
</dbReference>
<dbReference type="PRINTS" id="PR00132">
    <property type="entry name" value="GLHYDRLASE2"/>
</dbReference>
<dbReference type="InterPro" id="IPR051913">
    <property type="entry name" value="GH2_Domain-Containing"/>
</dbReference>
<dbReference type="InterPro" id="IPR013783">
    <property type="entry name" value="Ig-like_fold"/>
</dbReference>
<dbReference type="PANTHER" id="PTHR42732">
    <property type="entry name" value="BETA-GALACTOSIDASE"/>
    <property type="match status" value="1"/>
</dbReference>
<dbReference type="InterPro" id="IPR040605">
    <property type="entry name" value="Glyco_hydro2_dom5"/>
</dbReference>
<dbReference type="Pfam" id="PF02837">
    <property type="entry name" value="Glyco_hydro_2_N"/>
    <property type="match status" value="1"/>
</dbReference>
<comment type="caution">
    <text evidence="9">The sequence shown here is derived from an EMBL/GenBank/DDBJ whole genome shotgun (WGS) entry which is preliminary data.</text>
</comment>
<dbReference type="InterPro" id="IPR006104">
    <property type="entry name" value="Glyco_hydro_2_N"/>
</dbReference>
<dbReference type="Pfam" id="PF00703">
    <property type="entry name" value="Glyco_hydro_2"/>
    <property type="match status" value="1"/>
</dbReference>
<evidence type="ECO:0000313" key="9">
    <source>
        <dbReference type="EMBL" id="EDM97803.1"/>
    </source>
</evidence>